<dbReference type="PANTHER" id="PTHR46825">
    <property type="entry name" value="D-ALANYL-D-ALANINE-CARBOXYPEPTIDASE/ENDOPEPTIDASE AMPH"/>
    <property type="match status" value="1"/>
</dbReference>
<reference evidence="4" key="1">
    <citation type="submission" date="2020-02" db="EMBL/GenBank/DDBJ databases">
        <authorList>
            <person name="Shen X.-R."/>
            <person name="Zhang Y.-X."/>
        </authorList>
    </citation>
    <scope>NUCLEOTIDE SEQUENCE</scope>
    <source>
        <strain evidence="4">SYP-B3998</strain>
    </source>
</reference>
<keyword evidence="1" id="KW-0472">Membrane</keyword>
<dbReference type="PANTHER" id="PTHR46825:SF9">
    <property type="entry name" value="BETA-LACTAMASE-RELATED DOMAIN-CONTAINING PROTEIN"/>
    <property type="match status" value="1"/>
</dbReference>
<protein>
    <submittedName>
        <fullName evidence="4">Beta-lactamase family protein</fullName>
    </submittedName>
</protein>
<comment type="caution">
    <text evidence="4">The sequence shown here is derived from an EMBL/GenBank/DDBJ whole genome shotgun (WGS) entry which is preliminary data.</text>
</comment>
<evidence type="ECO:0000313" key="4">
    <source>
        <dbReference type="EMBL" id="NEW05101.1"/>
    </source>
</evidence>
<dbReference type="InterPro" id="IPR050491">
    <property type="entry name" value="AmpC-like"/>
</dbReference>
<accession>A0A6G3ZU37</accession>
<proteinExistence type="predicted"/>
<evidence type="ECO:0000259" key="3">
    <source>
        <dbReference type="Pfam" id="PF00144"/>
    </source>
</evidence>
<feature type="transmembrane region" description="Helical" evidence="1">
    <location>
        <begin position="459"/>
        <end position="479"/>
    </location>
</feature>
<feature type="domain" description="Beta-lactamase-related" evidence="3">
    <location>
        <begin position="43"/>
        <end position="348"/>
    </location>
</feature>
<name>A0A6G3ZU37_9BACL</name>
<dbReference type="EMBL" id="JAAIKC010000001">
    <property type="protein sequence ID" value="NEW05101.1"/>
    <property type="molecule type" value="Genomic_DNA"/>
</dbReference>
<organism evidence="4">
    <name type="scientific">Paenibacillus sp. SYP-B3998</name>
    <dbReference type="NCBI Taxonomy" id="2678564"/>
    <lineage>
        <taxon>Bacteria</taxon>
        <taxon>Bacillati</taxon>
        <taxon>Bacillota</taxon>
        <taxon>Bacilli</taxon>
        <taxon>Bacillales</taxon>
        <taxon>Paenibacillaceae</taxon>
        <taxon>Paenibacillus</taxon>
    </lineage>
</organism>
<sequence>MKIKLYKLMMIVTFTLYVLFSPFTAYAESDEWNVDAAKIDTFMESAINRFHIPGAALGIIKGDQTVYLKGYGFSGPEKTPVTPQTPFVLGSTSKSFTALAIMQLVEEGKIDLDAPIKRYLPWFRLADEEASKHILVKHLLNQTSGLSTYDGRLGMMNGNKSVEEHIRDLTHTSLSNPVGSVFQYSNLNYNILGGIVQAVSGEPFTQYVSNHIFKQLDMVHSYASPEKAQNDGLATGYQPVFGFMAPTKQLRHEGTVASGYLISSAEDMSNYLIAQINRGHFKNKTVLSEEGVELMHRPSSSMGDGVFYAMGWSVNKNVIFHNGVTENTYSFMVMNGDYGIVLLINANDFLISYDSIVAGINGILHGQERSQADLPDFSKTYLIVDLIVLIGLGLVSRSIYNLFKWKARFKATTLRIFINYVYILLFNLLLPIGIVIYLPKLAQAPWSVAFSFLPGLGQVLYFISILLLCMGLVKAVLIIRSMDGDKKEDLNLVNSSS</sequence>
<dbReference type="AlphaFoldDB" id="A0A6G3ZU37"/>
<evidence type="ECO:0000256" key="1">
    <source>
        <dbReference type="SAM" id="Phobius"/>
    </source>
</evidence>
<evidence type="ECO:0000256" key="2">
    <source>
        <dbReference type="SAM" id="SignalP"/>
    </source>
</evidence>
<keyword evidence="1" id="KW-0812">Transmembrane</keyword>
<feature type="signal peptide" evidence="2">
    <location>
        <begin position="1"/>
        <end position="27"/>
    </location>
</feature>
<feature type="chain" id="PRO_5026307542" evidence="2">
    <location>
        <begin position="28"/>
        <end position="497"/>
    </location>
</feature>
<dbReference type="InterPro" id="IPR012338">
    <property type="entry name" value="Beta-lactam/transpept-like"/>
</dbReference>
<keyword evidence="1" id="KW-1133">Transmembrane helix</keyword>
<dbReference type="Pfam" id="PF00144">
    <property type="entry name" value="Beta-lactamase"/>
    <property type="match status" value="1"/>
</dbReference>
<gene>
    <name evidence="4" type="ORF">GK047_03580</name>
</gene>
<dbReference type="InterPro" id="IPR001466">
    <property type="entry name" value="Beta-lactam-related"/>
</dbReference>
<dbReference type="SUPFAM" id="SSF56601">
    <property type="entry name" value="beta-lactamase/transpeptidase-like"/>
    <property type="match status" value="1"/>
</dbReference>
<feature type="transmembrane region" description="Helical" evidence="1">
    <location>
        <begin position="381"/>
        <end position="400"/>
    </location>
</feature>
<dbReference type="Gene3D" id="3.40.710.10">
    <property type="entry name" value="DD-peptidase/beta-lactamase superfamily"/>
    <property type="match status" value="1"/>
</dbReference>
<dbReference type="RefSeq" id="WP_163941253.1">
    <property type="nucleotide sequence ID" value="NZ_JAAIKC010000001.1"/>
</dbReference>
<feature type="transmembrane region" description="Helical" evidence="1">
    <location>
        <begin position="420"/>
        <end position="439"/>
    </location>
</feature>
<keyword evidence="2" id="KW-0732">Signal</keyword>